<accession>A0A542ZQX1</accession>
<keyword evidence="1" id="KW-1133">Transmembrane helix</keyword>
<dbReference type="Proteomes" id="UP000316196">
    <property type="component" value="Unassembled WGS sequence"/>
</dbReference>
<organism evidence="2 3">
    <name type="scientific">Propioniferax innocua</name>
    <dbReference type="NCBI Taxonomy" id="1753"/>
    <lineage>
        <taxon>Bacteria</taxon>
        <taxon>Bacillati</taxon>
        <taxon>Actinomycetota</taxon>
        <taxon>Actinomycetes</taxon>
        <taxon>Propionibacteriales</taxon>
        <taxon>Propionibacteriaceae</taxon>
        <taxon>Propioniferax</taxon>
    </lineage>
</organism>
<dbReference type="RefSeq" id="WP_142092556.1">
    <property type="nucleotide sequence ID" value="NZ_BAAAMD010000001.1"/>
</dbReference>
<comment type="caution">
    <text evidence="2">The sequence shown here is derived from an EMBL/GenBank/DDBJ whole genome shotgun (WGS) entry which is preliminary data.</text>
</comment>
<dbReference type="AlphaFoldDB" id="A0A542ZQX1"/>
<sequence length="123" mass="13082">MPTWGFAAAIAALCLLGFVILRVTGPSGKLPANPLFGLRTPRVFRFDETWVEGHRAARHELTAACLLALLSLIGAVWGMRTGAGWGEWLFLGSLVGMALVSIAGTIHADRRAAEVIAAMPDVD</sequence>
<protein>
    <submittedName>
        <fullName evidence="2">SdpI/YhfL family protein</fullName>
    </submittedName>
</protein>
<keyword evidence="1" id="KW-0472">Membrane</keyword>
<name>A0A542ZQX1_9ACTN</name>
<evidence type="ECO:0000313" key="2">
    <source>
        <dbReference type="EMBL" id="TQL62751.1"/>
    </source>
</evidence>
<feature type="transmembrane region" description="Helical" evidence="1">
    <location>
        <begin position="61"/>
        <end position="79"/>
    </location>
</feature>
<evidence type="ECO:0000313" key="3">
    <source>
        <dbReference type="Proteomes" id="UP000316196"/>
    </source>
</evidence>
<dbReference type="InterPro" id="IPR025962">
    <property type="entry name" value="SdpI/YhfL"/>
</dbReference>
<reference evidence="2 3" key="1">
    <citation type="submission" date="2019-06" db="EMBL/GenBank/DDBJ databases">
        <title>Sequencing the genomes of 1000 actinobacteria strains.</title>
        <authorList>
            <person name="Klenk H.-P."/>
        </authorList>
    </citation>
    <scope>NUCLEOTIDE SEQUENCE [LARGE SCALE GENOMIC DNA]</scope>
    <source>
        <strain evidence="2 3">DSM 8251</strain>
    </source>
</reference>
<feature type="transmembrane region" description="Helical" evidence="1">
    <location>
        <begin position="6"/>
        <end position="24"/>
    </location>
</feature>
<gene>
    <name evidence="2" type="ORF">FB460_0540</name>
</gene>
<dbReference type="EMBL" id="VFOR01000001">
    <property type="protein sequence ID" value="TQL62751.1"/>
    <property type="molecule type" value="Genomic_DNA"/>
</dbReference>
<feature type="transmembrane region" description="Helical" evidence="1">
    <location>
        <begin position="85"/>
        <end position="106"/>
    </location>
</feature>
<dbReference type="OrthoDB" id="4420493at2"/>
<keyword evidence="1" id="KW-0812">Transmembrane</keyword>
<dbReference type="Pfam" id="PF13630">
    <property type="entry name" value="SdpI"/>
    <property type="match status" value="1"/>
</dbReference>
<evidence type="ECO:0000256" key="1">
    <source>
        <dbReference type="SAM" id="Phobius"/>
    </source>
</evidence>
<proteinExistence type="predicted"/>
<keyword evidence="3" id="KW-1185">Reference proteome</keyword>